<dbReference type="STRING" id="679926.Mpet_0581"/>
<dbReference type="GO" id="GO:0005524">
    <property type="term" value="F:ATP binding"/>
    <property type="evidence" value="ECO:0007669"/>
    <property type="project" value="UniProtKB-KW"/>
</dbReference>
<keyword evidence="1" id="KW-0067">ATP-binding</keyword>
<reference evidence="3 4" key="1">
    <citation type="journal article" date="2010" name="Stand. Genomic Sci.">
        <title>Complete genome sequence of Methanoplanus petrolearius type strain (SEBR 4847).</title>
        <authorList>
            <person name="Brambilla E."/>
            <person name="Djao O.D."/>
            <person name="Daligault H."/>
            <person name="Lapidus A."/>
            <person name="Lucas S."/>
            <person name="Hammon N."/>
            <person name="Nolan M."/>
            <person name="Tice H."/>
            <person name="Cheng J.F."/>
            <person name="Han C."/>
            <person name="Tapia R."/>
            <person name="Goodwin L."/>
            <person name="Pitluck S."/>
            <person name="Liolios K."/>
            <person name="Ivanova N."/>
            <person name="Mavromatis K."/>
            <person name="Mikhailova N."/>
            <person name="Pati A."/>
            <person name="Chen A."/>
            <person name="Palaniappan K."/>
            <person name="Land M."/>
            <person name="Hauser L."/>
            <person name="Chang Y.J."/>
            <person name="Jeffries C.D."/>
            <person name="Rohde M."/>
            <person name="Spring S."/>
            <person name="Sikorski J."/>
            <person name="Goker M."/>
            <person name="Woyke T."/>
            <person name="Bristow J."/>
            <person name="Eisen J.A."/>
            <person name="Markowitz V."/>
            <person name="Hugenholtz P."/>
            <person name="Kyrpides N.C."/>
            <person name="Klenk H.P."/>
        </authorList>
    </citation>
    <scope>NUCLEOTIDE SEQUENCE [LARGE SCALE GENOMIC DNA]</scope>
    <source>
        <strain evidence="4">DSM 11571 / OCM 486 / SEBR 4847</strain>
    </source>
</reference>
<dbReference type="eggNOG" id="arCOG04368">
    <property type="taxonomic scope" value="Archaea"/>
</dbReference>
<dbReference type="PANTHER" id="PTHR23077">
    <property type="entry name" value="AAA-FAMILY ATPASE"/>
    <property type="match status" value="1"/>
</dbReference>
<dbReference type="GeneID" id="9743030"/>
<accession>E1RHP6</accession>
<protein>
    <submittedName>
        <fullName evidence="3">AAA ATPase central domain protein</fullName>
    </submittedName>
</protein>
<keyword evidence="4" id="KW-1185">Reference proteome</keyword>
<evidence type="ECO:0000313" key="4">
    <source>
        <dbReference type="Proteomes" id="UP000006565"/>
    </source>
</evidence>
<dbReference type="InterPro" id="IPR050168">
    <property type="entry name" value="AAA_ATPase_domain"/>
</dbReference>
<dbReference type="EMBL" id="CP002117">
    <property type="protein sequence ID" value="ADN35355.1"/>
    <property type="molecule type" value="Genomic_DNA"/>
</dbReference>
<dbReference type="InterPro" id="IPR003593">
    <property type="entry name" value="AAA+_ATPase"/>
</dbReference>
<sequence>MNADDKELAIDILEFLITADIINKNEELTKLDLPKKYWKFFGTGDYNTDIDRPITIGESLISKVSIADNAIEIVKQNPFVKFDEFGKRFGITTLDAAAAWFLRQAGKERIMRNPVLARYYEKAGDAGISYKESLEIVPRFIDSKEYLEAKVNHIIGDDEELKAARGLIIISSPEEIEYSLDDLVCTPKQEEGIKKIEIALKNREFLKERRIFEFGKLLFVGPPGTGKTSLALAMSKALKMPLLEVRLAMVTSQYLGETSKNIDRIFDIARRLSPCILFIDEFDFVAKSRVTEDNGAMKRAVNMLLKNIDTVSFVRNGVVLIGATNHPALLDEAAWRRFDDVIEFPLPDYEMRVEILKKITSTLDCTCDFEELAAETEGFSGADLRIMIKESIISALMRDSFELSEFDVEQGMGSVRERDTIRQSASI</sequence>
<dbReference type="InterPro" id="IPR003959">
    <property type="entry name" value="ATPase_AAA_core"/>
</dbReference>
<dbReference type="AlphaFoldDB" id="E1RHP6"/>
<organism evidence="3 4">
    <name type="scientific">Methanolacinia petrolearia (strain DSM 11571 / OCM 486 / SEBR 4847)</name>
    <name type="common">Methanoplanus petrolearius</name>
    <dbReference type="NCBI Taxonomy" id="679926"/>
    <lineage>
        <taxon>Archaea</taxon>
        <taxon>Methanobacteriati</taxon>
        <taxon>Methanobacteriota</taxon>
        <taxon>Stenosarchaea group</taxon>
        <taxon>Methanomicrobia</taxon>
        <taxon>Methanomicrobiales</taxon>
        <taxon>Methanomicrobiaceae</taxon>
        <taxon>Methanolacinia</taxon>
    </lineage>
</organism>
<dbReference type="InterPro" id="IPR003960">
    <property type="entry name" value="ATPase_AAA_CS"/>
</dbReference>
<dbReference type="PROSITE" id="PS00674">
    <property type="entry name" value="AAA"/>
    <property type="match status" value="1"/>
</dbReference>
<evidence type="ECO:0000256" key="1">
    <source>
        <dbReference type="RuleBase" id="RU003651"/>
    </source>
</evidence>
<dbReference type="InterPro" id="IPR027417">
    <property type="entry name" value="P-loop_NTPase"/>
</dbReference>
<comment type="similarity">
    <text evidence="1">Belongs to the AAA ATPase family.</text>
</comment>
<dbReference type="Pfam" id="PF17862">
    <property type="entry name" value="AAA_lid_3"/>
    <property type="match status" value="1"/>
</dbReference>
<dbReference type="Pfam" id="PF00004">
    <property type="entry name" value="AAA"/>
    <property type="match status" value="1"/>
</dbReference>
<dbReference type="SUPFAM" id="SSF52540">
    <property type="entry name" value="P-loop containing nucleoside triphosphate hydrolases"/>
    <property type="match status" value="1"/>
</dbReference>
<feature type="domain" description="AAA+ ATPase" evidence="2">
    <location>
        <begin position="213"/>
        <end position="348"/>
    </location>
</feature>
<proteinExistence type="inferred from homology"/>
<dbReference type="SMART" id="SM00382">
    <property type="entry name" value="AAA"/>
    <property type="match status" value="1"/>
</dbReference>
<evidence type="ECO:0000259" key="2">
    <source>
        <dbReference type="SMART" id="SM00382"/>
    </source>
</evidence>
<evidence type="ECO:0000313" key="3">
    <source>
        <dbReference type="EMBL" id="ADN35355.1"/>
    </source>
</evidence>
<dbReference type="RefSeq" id="WP_013328533.1">
    <property type="nucleotide sequence ID" value="NC_014507.1"/>
</dbReference>
<keyword evidence="1" id="KW-0547">Nucleotide-binding</keyword>
<dbReference type="GO" id="GO:0016887">
    <property type="term" value="F:ATP hydrolysis activity"/>
    <property type="evidence" value="ECO:0007669"/>
    <property type="project" value="InterPro"/>
</dbReference>
<dbReference type="Gene3D" id="1.10.8.60">
    <property type="match status" value="1"/>
</dbReference>
<name>E1RHP6_METP4</name>
<dbReference type="CDD" id="cd19481">
    <property type="entry name" value="RecA-like_protease"/>
    <property type="match status" value="1"/>
</dbReference>
<dbReference type="HOGENOM" id="CLU_646568_0_0_2"/>
<gene>
    <name evidence="3" type="ordered locus">Mpet_0581</name>
</gene>
<dbReference type="Proteomes" id="UP000006565">
    <property type="component" value="Chromosome"/>
</dbReference>
<dbReference type="InterPro" id="IPR041569">
    <property type="entry name" value="AAA_lid_3"/>
</dbReference>
<dbReference type="OrthoDB" id="45425at2157"/>
<dbReference type="Gene3D" id="3.40.50.300">
    <property type="entry name" value="P-loop containing nucleotide triphosphate hydrolases"/>
    <property type="match status" value="1"/>
</dbReference>
<dbReference type="KEGG" id="mpi:Mpet_0581"/>